<evidence type="ECO:0000313" key="7">
    <source>
        <dbReference type="Proteomes" id="UP000824116"/>
    </source>
</evidence>
<evidence type="ECO:0000256" key="3">
    <source>
        <dbReference type="ARBA" id="ARBA00022729"/>
    </source>
</evidence>
<protein>
    <submittedName>
        <fullName evidence="6">Substrate-binding domain-containing protein</fullName>
    </submittedName>
</protein>
<keyword evidence="3" id="KW-0732">Signal</keyword>
<organism evidence="6 7">
    <name type="scientific">Candidatus Mediterraneibacter stercoravium</name>
    <dbReference type="NCBI Taxonomy" id="2838685"/>
    <lineage>
        <taxon>Bacteria</taxon>
        <taxon>Bacillati</taxon>
        <taxon>Bacillota</taxon>
        <taxon>Clostridia</taxon>
        <taxon>Lachnospirales</taxon>
        <taxon>Lachnospiraceae</taxon>
        <taxon>Mediterraneibacter</taxon>
    </lineage>
</organism>
<name>A0A9D2G8L6_9FIRM</name>
<dbReference type="Gene3D" id="3.40.50.2300">
    <property type="match status" value="2"/>
</dbReference>
<dbReference type="Proteomes" id="UP000824116">
    <property type="component" value="Unassembled WGS sequence"/>
</dbReference>
<dbReference type="InterPro" id="IPR025997">
    <property type="entry name" value="SBP_2_dom"/>
</dbReference>
<keyword evidence="4" id="KW-0472">Membrane</keyword>
<dbReference type="SUPFAM" id="SSF53822">
    <property type="entry name" value="Periplasmic binding protein-like I"/>
    <property type="match status" value="1"/>
</dbReference>
<evidence type="ECO:0000256" key="4">
    <source>
        <dbReference type="SAM" id="Phobius"/>
    </source>
</evidence>
<feature type="domain" description="Periplasmic binding protein" evidence="5">
    <location>
        <begin position="39"/>
        <end position="285"/>
    </location>
</feature>
<dbReference type="Pfam" id="PF13407">
    <property type="entry name" value="Peripla_BP_4"/>
    <property type="match status" value="1"/>
</dbReference>
<feature type="transmembrane region" description="Helical" evidence="4">
    <location>
        <begin position="7"/>
        <end position="27"/>
    </location>
</feature>
<reference evidence="6" key="2">
    <citation type="submission" date="2021-04" db="EMBL/GenBank/DDBJ databases">
        <authorList>
            <person name="Gilroy R."/>
        </authorList>
    </citation>
    <scope>NUCLEOTIDE SEQUENCE</scope>
    <source>
        <strain evidence="6">CHK196-3914</strain>
    </source>
</reference>
<dbReference type="EMBL" id="DXAY01000128">
    <property type="protein sequence ID" value="HIZ74658.1"/>
    <property type="molecule type" value="Genomic_DNA"/>
</dbReference>
<dbReference type="AlphaFoldDB" id="A0A9D2G8L6"/>
<evidence type="ECO:0000256" key="2">
    <source>
        <dbReference type="ARBA" id="ARBA00007639"/>
    </source>
</evidence>
<keyword evidence="4" id="KW-1133">Transmembrane helix</keyword>
<dbReference type="GO" id="GO:0030246">
    <property type="term" value="F:carbohydrate binding"/>
    <property type="evidence" value="ECO:0007669"/>
    <property type="project" value="UniProtKB-ARBA"/>
</dbReference>
<comment type="caution">
    <text evidence="6">The sequence shown here is derived from an EMBL/GenBank/DDBJ whole genome shotgun (WGS) entry which is preliminary data.</text>
</comment>
<dbReference type="PANTHER" id="PTHR46847:SF1">
    <property type="entry name" value="D-ALLOSE-BINDING PERIPLASMIC PROTEIN-RELATED"/>
    <property type="match status" value="1"/>
</dbReference>
<comment type="subcellular location">
    <subcellularLocation>
        <location evidence="1">Cell envelope</location>
    </subcellularLocation>
</comment>
<evidence type="ECO:0000259" key="5">
    <source>
        <dbReference type="Pfam" id="PF13407"/>
    </source>
</evidence>
<dbReference type="GO" id="GO:0030313">
    <property type="term" value="C:cell envelope"/>
    <property type="evidence" value="ECO:0007669"/>
    <property type="project" value="UniProtKB-SubCell"/>
</dbReference>
<sequence>MRNINKTFILIEAVLAAAVAVMATMMIRENTRGDLGKVSVIVQDSDDNQWTAFKYGLRMAAEDQRIEMFVVGTEGMMTAEEQEKIISQEIDNGADAVIVQPVAGKDTEAMLARVENRVPVMLVGSDAASDGGESGLPSVKPDNYALGKALAEEVLKDYAGNLEGKTLGIVSETDAVEASVNRRRGFEDVMKDTGIRTIWSVTGSFGEEGDNSLRALPEADLVAALDDNSLTAAGECSASNNLHGAVVYGIGNSTEAVYYLDTGRVECLVVPDEFNVGYQSLTEMAGRLKNPFGGLKDRKVSGTVIRREELFTEENQDILFTMSQ</sequence>
<evidence type="ECO:0000256" key="1">
    <source>
        <dbReference type="ARBA" id="ARBA00004196"/>
    </source>
</evidence>
<dbReference type="InterPro" id="IPR028082">
    <property type="entry name" value="Peripla_BP_I"/>
</dbReference>
<dbReference type="PANTHER" id="PTHR46847">
    <property type="entry name" value="D-ALLOSE-BINDING PERIPLASMIC PROTEIN-RELATED"/>
    <property type="match status" value="1"/>
</dbReference>
<comment type="similarity">
    <text evidence="2">Belongs to the bacterial solute-binding protein 2 family.</text>
</comment>
<evidence type="ECO:0000313" key="6">
    <source>
        <dbReference type="EMBL" id="HIZ74658.1"/>
    </source>
</evidence>
<accession>A0A9D2G8L6</accession>
<proteinExistence type="inferred from homology"/>
<gene>
    <name evidence="6" type="ORF">H9723_05355</name>
</gene>
<reference evidence="6" key="1">
    <citation type="journal article" date="2021" name="PeerJ">
        <title>Extensive microbial diversity within the chicken gut microbiome revealed by metagenomics and culture.</title>
        <authorList>
            <person name="Gilroy R."/>
            <person name="Ravi A."/>
            <person name="Getino M."/>
            <person name="Pursley I."/>
            <person name="Horton D.L."/>
            <person name="Alikhan N.F."/>
            <person name="Baker D."/>
            <person name="Gharbi K."/>
            <person name="Hall N."/>
            <person name="Watson M."/>
            <person name="Adriaenssens E.M."/>
            <person name="Foster-Nyarko E."/>
            <person name="Jarju S."/>
            <person name="Secka A."/>
            <person name="Antonio M."/>
            <person name="Oren A."/>
            <person name="Chaudhuri R.R."/>
            <person name="La Ragione R."/>
            <person name="Hildebrand F."/>
            <person name="Pallen M.J."/>
        </authorList>
    </citation>
    <scope>NUCLEOTIDE SEQUENCE</scope>
    <source>
        <strain evidence="6">CHK196-3914</strain>
    </source>
</reference>
<keyword evidence="4" id="KW-0812">Transmembrane</keyword>